<dbReference type="InterPro" id="IPR007612">
    <property type="entry name" value="LOR"/>
</dbReference>
<dbReference type="PANTHER" id="PTHR31087">
    <property type="match status" value="1"/>
</dbReference>
<accession>A0A830I5K0</accession>
<dbReference type="SUPFAM" id="SSF54518">
    <property type="entry name" value="Tubby C-terminal domain-like"/>
    <property type="match status" value="1"/>
</dbReference>
<dbReference type="Proteomes" id="UP000660262">
    <property type="component" value="Unassembled WGS sequence"/>
</dbReference>
<evidence type="ECO:0000313" key="2">
    <source>
        <dbReference type="EMBL" id="GHP12309.1"/>
    </source>
</evidence>
<comment type="caution">
    <text evidence="2">The sequence shown here is derived from an EMBL/GenBank/DDBJ whole genome shotgun (WGS) entry which is preliminary data.</text>
</comment>
<keyword evidence="3" id="KW-1185">Reference proteome</keyword>
<gene>
    <name evidence="2" type="ORF">PPROV_001103700</name>
</gene>
<evidence type="ECO:0008006" key="4">
    <source>
        <dbReference type="Google" id="ProtNLM"/>
    </source>
</evidence>
<evidence type="ECO:0000256" key="1">
    <source>
        <dbReference type="ARBA" id="ARBA00005437"/>
    </source>
</evidence>
<dbReference type="Pfam" id="PF04525">
    <property type="entry name" value="LOR"/>
    <property type="match status" value="1"/>
</dbReference>
<proteinExistence type="inferred from homology"/>
<dbReference type="PANTHER" id="PTHR31087:SF161">
    <property type="entry name" value="TUBBY C 2 FAMILY PROTEIN"/>
    <property type="match status" value="1"/>
</dbReference>
<comment type="similarity">
    <text evidence="1">Belongs to the LOR family.</text>
</comment>
<evidence type="ECO:0000313" key="3">
    <source>
        <dbReference type="Proteomes" id="UP000660262"/>
    </source>
</evidence>
<dbReference type="EMBL" id="BNJQ01000040">
    <property type="protein sequence ID" value="GHP12309.1"/>
    <property type="molecule type" value="Genomic_DNA"/>
</dbReference>
<organism evidence="2 3">
    <name type="scientific">Pycnococcus provasolii</name>
    <dbReference type="NCBI Taxonomy" id="41880"/>
    <lineage>
        <taxon>Eukaryota</taxon>
        <taxon>Viridiplantae</taxon>
        <taxon>Chlorophyta</taxon>
        <taxon>Pseudoscourfieldiophyceae</taxon>
        <taxon>Pseudoscourfieldiales</taxon>
        <taxon>Pycnococcaceae</taxon>
        <taxon>Pycnococcus</taxon>
    </lineage>
</organism>
<dbReference type="Gene3D" id="2.40.160.200">
    <property type="entry name" value="LURP1-related"/>
    <property type="match status" value="1"/>
</dbReference>
<dbReference type="AlphaFoldDB" id="A0A830I5K0"/>
<name>A0A830I5K0_9CHLO</name>
<protein>
    <recommendedName>
        <fullName evidence="4">Phospholipid scramblase</fullName>
    </recommendedName>
</protein>
<sequence>MGCGASSLPLTFESPSFEKPLPVSFGPQFKLPAAANLNVREKLFSWSGDDIDIKDINTGTTWFKINAKVFSLKGNKKLLDAAGQEVLQIESKLLSLRATYHMYTPAGARVATIVKRAMAMKPTYLVYLWPPEMGLTRDSPTSFDNHKPAMFVQGGLFEVEWKFILGSDESQGGGRVDTSTMPVCGLANHDWTNFQDLVIDRQMFNLMIMPGVDVAFAVALLVIIQEQEESERGSGPALM</sequence>
<dbReference type="OrthoDB" id="97518at2759"/>
<reference evidence="2" key="1">
    <citation type="submission" date="2020-10" db="EMBL/GenBank/DDBJ databases">
        <title>Unveiling of a novel bifunctional photoreceptor, Dualchrome1, isolated from a cosmopolitan green alga.</title>
        <authorList>
            <person name="Suzuki S."/>
            <person name="Kawachi M."/>
        </authorList>
    </citation>
    <scope>NUCLEOTIDE SEQUENCE</scope>
    <source>
        <strain evidence="2">NIES 2893</strain>
    </source>
</reference>
<dbReference type="InterPro" id="IPR038595">
    <property type="entry name" value="LOR_sf"/>
</dbReference>
<dbReference type="InterPro" id="IPR025659">
    <property type="entry name" value="Tubby-like_C"/>
</dbReference>